<comment type="similarity">
    <text evidence="1">Belongs to the cytidylate kinase family. Type 1 subfamily.</text>
</comment>
<dbReference type="GO" id="GO:0006139">
    <property type="term" value="P:nucleobase-containing compound metabolic process"/>
    <property type="evidence" value="ECO:0007669"/>
    <property type="project" value="InterPro"/>
</dbReference>
<dbReference type="Gene3D" id="3.40.50.300">
    <property type="entry name" value="P-loop containing nucleotide triphosphate hydrolases"/>
    <property type="match status" value="1"/>
</dbReference>
<keyword evidence="3" id="KW-0808">Transferase</keyword>
<accession>H8ZA68</accession>
<reference evidence="10" key="1">
    <citation type="submission" date="2011-03" db="EMBL/GenBank/DDBJ databases">
        <title>The Genome Sequence of Nematocida sp1 strain ERTm2.</title>
        <authorList>
            <consortium name="The Broad Institute Genome Sequencing Platform"/>
            <consortium name="The Broad Institute Genome Sequencing Center for Infectious Disease"/>
            <person name="Cuomo C."/>
            <person name="Troemel E."/>
            <person name="Young S.K."/>
            <person name="Zeng Q."/>
            <person name="Gargeya S."/>
            <person name="Fitzgerald M."/>
            <person name="Haas B."/>
            <person name="Abouelleil A."/>
            <person name="Alvarado L."/>
            <person name="Arachchi H.M."/>
            <person name="Berlin A."/>
            <person name="Brown A."/>
            <person name="Chapman S.B."/>
            <person name="Chen Z."/>
            <person name="Dunbar C."/>
            <person name="Freedman E."/>
            <person name="Gearin G."/>
            <person name="Gellesch M."/>
            <person name="Goldberg J."/>
            <person name="Griggs A."/>
            <person name="Gujja S."/>
            <person name="Heilman E.R."/>
            <person name="Heiman D."/>
            <person name="Howarth C."/>
            <person name="Larson L."/>
            <person name="Lui A."/>
            <person name="MacDonald P.J.P."/>
            <person name="Mehta T."/>
            <person name="Montmayeur A."/>
            <person name="Murphy C."/>
            <person name="Neiman D."/>
            <person name="Pearson M."/>
            <person name="Priest M."/>
            <person name="Roberts A."/>
            <person name="Saif S."/>
            <person name="Shea T."/>
            <person name="Shenoy N."/>
            <person name="Sisk P."/>
            <person name="Stolte C."/>
            <person name="Sykes S."/>
            <person name="White J."/>
            <person name="Yandava C."/>
            <person name="Wortman J."/>
            <person name="Nusbaum C."/>
            <person name="Birren B."/>
        </authorList>
    </citation>
    <scope>NUCLEOTIDE SEQUENCE</scope>
    <source>
        <strain evidence="10">ERTm2</strain>
    </source>
</reference>
<evidence type="ECO:0000256" key="2">
    <source>
        <dbReference type="ARBA" id="ARBA00012906"/>
    </source>
</evidence>
<proteinExistence type="inferred from homology"/>
<dbReference type="STRING" id="944018.H8ZA68"/>
<organism evidence="10">
    <name type="scientific">Nematocida ausubeli (strain ATCC PRA-371 / ERTm2)</name>
    <name type="common">Nematode killer fungus</name>
    <dbReference type="NCBI Taxonomy" id="1913371"/>
    <lineage>
        <taxon>Eukaryota</taxon>
        <taxon>Fungi</taxon>
        <taxon>Fungi incertae sedis</taxon>
        <taxon>Microsporidia</taxon>
        <taxon>Nematocida</taxon>
    </lineage>
</organism>
<comment type="catalytic activity">
    <reaction evidence="7">
        <text>dCMP + ATP = dCDP + ADP</text>
        <dbReference type="Rhea" id="RHEA:25094"/>
        <dbReference type="ChEBI" id="CHEBI:30616"/>
        <dbReference type="ChEBI" id="CHEBI:57566"/>
        <dbReference type="ChEBI" id="CHEBI:58593"/>
        <dbReference type="ChEBI" id="CHEBI:456216"/>
        <dbReference type="EC" id="2.7.4.25"/>
    </reaction>
</comment>
<dbReference type="HAMAP" id="MF_00238">
    <property type="entry name" value="Cytidyl_kinase_type1"/>
    <property type="match status" value="1"/>
</dbReference>
<dbReference type="HOGENOM" id="CLU_079959_0_2_1"/>
<comment type="catalytic activity">
    <reaction evidence="8">
        <text>CMP + ATP = CDP + ADP</text>
        <dbReference type="Rhea" id="RHEA:11600"/>
        <dbReference type="ChEBI" id="CHEBI:30616"/>
        <dbReference type="ChEBI" id="CHEBI:58069"/>
        <dbReference type="ChEBI" id="CHEBI:60377"/>
        <dbReference type="ChEBI" id="CHEBI:456216"/>
        <dbReference type="EC" id="2.7.4.25"/>
    </reaction>
</comment>
<sequence>MEDTCSKRRFRIAIDGPAGAGKTTLAGILAKTLGFEHINTGMIYRALSYVLLNEFADASKEELERILSSKNAQLTETIQGFSPFIMKDQVVVNGADIIGELRTPRIDSIVGIISKYEIIRRRVKVIQKNLIDAHLQVVVEGRDIGSEIIPDAELKVYLEASVEERAIRREKERSKDQAGQNDQNLEEIEQEIKERDYLDSTREISPLVKPLDAVVVDNTSLTVEETVKKIQKIVAQRMRM</sequence>
<dbReference type="InterPro" id="IPR027417">
    <property type="entry name" value="P-loop_NTPase"/>
</dbReference>
<gene>
    <name evidence="10" type="ORF">NERG_00489</name>
</gene>
<name>H8ZA68_NEMA1</name>
<dbReference type="CDD" id="cd02020">
    <property type="entry name" value="CMPK"/>
    <property type="match status" value="1"/>
</dbReference>
<evidence type="ECO:0000256" key="7">
    <source>
        <dbReference type="ARBA" id="ARBA00047615"/>
    </source>
</evidence>
<dbReference type="EC" id="2.7.4.25" evidence="2"/>
<keyword evidence="5 10" id="KW-0418">Kinase</keyword>
<dbReference type="InterPro" id="IPR011994">
    <property type="entry name" value="Cytidylate_kinase_dom"/>
</dbReference>
<dbReference type="Proteomes" id="UP000005622">
    <property type="component" value="Unassembled WGS sequence"/>
</dbReference>
<dbReference type="GO" id="GO:0036431">
    <property type="term" value="F:dCMP kinase activity"/>
    <property type="evidence" value="ECO:0007669"/>
    <property type="project" value="InterPro"/>
</dbReference>
<keyword evidence="6" id="KW-0067">ATP-binding</keyword>
<dbReference type="InterPro" id="IPR003136">
    <property type="entry name" value="Cytidylate_kin"/>
</dbReference>
<feature type="domain" description="Cytidylate kinase" evidence="9">
    <location>
        <begin position="12"/>
        <end position="235"/>
    </location>
</feature>
<dbReference type="GO" id="GO:0005524">
    <property type="term" value="F:ATP binding"/>
    <property type="evidence" value="ECO:0007669"/>
    <property type="project" value="UniProtKB-KW"/>
</dbReference>
<evidence type="ECO:0000256" key="6">
    <source>
        <dbReference type="ARBA" id="ARBA00022840"/>
    </source>
</evidence>
<dbReference type="AlphaFoldDB" id="H8ZA68"/>
<evidence type="ECO:0000259" key="9">
    <source>
        <dbReference type="Pfam" id="PF02224"/>
    </source>
</evidence>
<evidence type="ECO:0000256" key="4">
    <source>
        <dbReference type="ARBA" id="ARBA00022741"/>
    </source>
</evidence>
<protein>
    <recommendedName>
        <fullName evidence="2">(d)CMP kinase</fullName>
        <ecNumber evidence="2">2.7.4.25</ecNumber>
    </recommendedName>
</protein>
<evidence type="ECO:0000256" key="5">
    <source>
        <dbReference type="ARBA" id="ARBA00022777"/>
    </source>
</evidence>
<dbReference type="SUPFAM" id="SSF52540">
    <property type="entry name" value="P-loop containing nucleoside triphosphate hydrolases"/>
    <property type="match status" value="1"/>
</dbReference>
<evidence type="ECO:0000256" key="8">
    <source>
        <dbReference type="ARBA" id="ARBA00048478"/>
    </source>
</evidence>
<evidence type="ECO:0000256" key="3">
    <source>
        <dbReference type="ARBA" id="ARBA00022679"/>
    </source>
</evidence>
<evidence type="ECO:0000313" key="10">
    <source>
        <dbReference type="EMBL" id="EHY66849.1"/>
    </source>
</evidence>
<keyword evidence="4" id="KW-0547">Nucleotide-binding</keyword>
<dbReference type="NCBIfam" id="TIGR00017">
    <property type="entry name" value="cmk"/>
    <property type="match status" value="1"/>
</dbReference>
<evidence type="ECO:0000256" key="1">
    <source>
        <dbReference type="ARBA" id="ARBA00009427"/>
    </source>
</evidence>
<dbReference type="Pfam" id="PF02224">
    <property type="entry name" value="Cytidylate_kin"/>
    <property type="match status" value="1"/>
</dbReference>
<dbReference type="EMBL" id="JH604633">
    <property type="protein sequence ID" value="EHY66849.1"/>
    <property type="molecule type" value="Genomic_DNA"/>
</dbReference>